<gene>
    <name evidence="2" type="ORF">E2C01_075454</name>
</gene>
<proteinExistence type="predicted"/>
<keyword evidence="3" id="KW-1185">Reference proteome</keyword>
<name>A0A5B7I645_PORTR</name>
<reference evidence="2 3" key="1">
    <citation type="submission" date="2019-05" db="EMBL/GenBank/DDBJ databases">
        <title>Another draft genome of Portunus trituberculatus and its Hox gene families provides insights of decapod evolution.</title>
        <authorList>
            <person name="Jeong J.-H."/>
            <person name="Song I."/>
            <person name="Kim S."/>
            <person name="Choi T."/>
            <person name="Kim D."/>
            <person name="Ryu S."/>
            <person name="Kim W."/>
        </authorList>
    </citation>
    <scope>NUCLEOTIDE SEQUENCE [LARGE SCALE GENOMIC DNA]</scope>
    <source>
        <tissue evidence="2">Muscle</tissue>
    </source>
</reference>
<feature type="region of interest" description="Disordered" evidence="1">
    <location>
        <begin position="95"/>
        <end position="114"/>
    </location>
</feature>
<protein>
    <submittedName>
        <fullName evidence="2">Uncharacterized protein</fullName>
    </submittedName>
</protein>
<organism evidence="2 3">
    <name type="scientific">Portunus trituberculatus</name>
    <name type="common">Swimming crab</name>
    <name type="synonym">Neptunus trituberculatus</name>
    <dbReference type="NCBI Taxonomy" id="210409"/>
    <lineage>
        <taxon>Eukaryota</taxon>
        <taxon>Metazoa</taxon>
        <taxon>Ecdysozoa</taxon>
        <taxon>Arthropoda</taxon>
        <taxon>Crustacea</taxon>
        <taxon>Multicrustacea</taxon>
        <taxon>Malacostraca</taxon>
        <taxon>Eumalacostraca</taxon>
        <taxon>Eucarida</taxon>
        <taxon>Decapoda</taxon>
        <taxon>Pleocyemata</taxon>
        <taxon>Brachyura</taxon>
        <taxon>Eubrachyura</taxon>
        <taxon>Portunoidea</taxon>
        <taxon>Portunidae</taxon>
        <taxon>Portuninae</taxon>
        <taxon>Portunus</taxon>
    </lineage>
</organism>
<evidence type="ECO:0000313" key="3">
    <source>
        <dbReference type="Proteomes" id="UP000324222"/>
    </source>
</evidence>
<feature type="compositionally biased region" description="Basic and acidic residues" evidence="1">
    <location>
        <begin position="105"/>
        <end position="114"/>
    </location>
</feature>
<dbReference type="Proteomes" id="UP000324222">
    <property type="component" value="Unassembled WGS sequence"/>
</dbReference>
<sequence length="114" mass="12474">MVTWWCTSLIRRPADCAFTNTTGLAPPRHATPRRLITVLSVCITNTVHVHQLHTCAHNLQPVCQVQLHPSTSSSNSISSTIRVAAGGDTYAGLHDLPHTVAVNDPTRHEPHRQS</sequence>
<evidence type="ECO:0000313" key="2">
    <source>
        <dbReference type="EMBL" id="MPC80861.1"/>
    </source>
</evidence>
<accession>A0A5B7I645</accession>
<evidence type="ECO:0000256" key="1">
    <source>
        <dbReference type="SAM" id="MobiDB-lite"/>
    </source>
</evidence>
<comment type="caution">
    <text evidence="2">The sequence shown here is derived from an EMBL/GenBank/DDBJ whole genome shotgun (WGS) entry which is preliminary data.</text>
</comment>
<dbReference type="AlphaFoldDB" id="A0A5B7I645"/>
<dbReference type="EMBL" id="VSRR010055227">
    <property type="protein sequence ID" value="MPC80861.1"/>
    <property type="molecule type" value="Genomic_DNA"/>
</dbReference>